<proteinExistence type="predicted"/>
<protein>
    <recommendedName>
        <fullName evidence="10">G-protein coupled receptors family 1 profile domain-containing protein</fullName>
    </recommendedName>
</protein>
<evidence type="ECO:0000256" key="6">
    <source>
        <dbReference type="ARBA" id="ARBA00023136"/>
    </source>
</evidence>
<keyword evidence="5" id="KW-0297">G-protein coupled receptor</keyword>
<dbReference type="Pfam" id="PF00001">
    <property type="entry name" value="7tm_1"/>
    <property type="match status" value="3"/>
</dbReference>
<feature type="domain" description="G-protein coupled receptors family 1 profile" evidence="10">
    <location>
        <begin position="344"/>
        <end position="579"/>
    </location>
</feature>
<feature type="domain" description="G-protein coupled receptors family 1 profile" evidence="10">
    <location>
        <begin position="653"/>
        <end position="887"/>
    </location>
</feature>
<keyword evidence="4 9" id="KW-1133">Transmembrane helix</keyword>
<dbReference type="PROSITE" id="PS50262">
    <property type="entry name" value="G_PROTEIN_RECEP_F1_2"/>
    <property type="match status" value="3"/>
</dbReference>
<gene>
    <name evidence="11" type="ORF">PLOB_00014364</name>
</gene>
<feature type="transmembrane region" description="Helical" evidence="9">
    <location>
        <begin position="36"/>
        <end position="60"/>
    </location>
</feature>
<organism evidence="11 12">
    <name type="scientific">Porites lobata</name>
    <dbReference type="NCBI Taxonomy" id="104759"/>
    <lineage>
        <taxon>Eukaryota</taxon>
        <taxon>Metazoa</taxon>
        <taxon>Cnidaria</taxon>
        <taxon>Anthozoa</taxon>
        <taxon>Hexacorallia</taxon>
        <taxon>Scleractinia</taxon>
        <taxon>Fungiina</taxon>
        <taxon>Poritidae</taxon>
        <taxon>Porites</taxon>
    </lineage>
</organism>
<feature type="transmembrane region" description="Helical" evidence="9">
    <location>
        <begin position="529"/>
        <end position="553"/>
    </location>
</feature>
<keyword evidence="2" id="KW-1003">Cell membrane</keyword>
<dbReference type="PANTHER" id="PTHR24249">
    <property type="entry name" value="HISTAMINE RECEPTOR-RELATED G-PROTEIN COUPLED RECEPTOR"/>
    <property type="match status" value="1"/>
</dbReference>
<feature type="transmembrane region" description="Helical" evidence="9">
    <location>
        <begin position="364"/>
        <end position="387"/>
    </location>
</feature>
<evidence type="ECO:0000256" key="3">
    <source>
        <dbReference type="ARBA" id="ARBA00022692"/>
    </source>
</evidence>
<evidence type="ECO:0000256" key="2">
    <source>
        <dbReference type="ARBA" id="ARBA00022475"/>
    </source>
</evidence>
<feature type="domain" description="G-protein coupled receptors family 1 profile" evidence="10">
    <location>
        <begin position="52"/>
        <end position="289"/>
    </location>
</feature>
<dbReference type="EMBL" id="CALNXK010000184">
    <property type="protein sequence ID" value="CAH3173793.1"/>
    <property type="molecule type" value="Genomic_DNA"/>
</dbReference>
<dbReference type="Proteomes" id="UP001159405">
    <property type="component" value="Unassembled WGS sequence"/>
</dbReference>
<comment type="subcellular location">
    <subcellularLocation>
        <location evidence="1">Cell membrane</location>
        <topology evidence="1">Multi-pass membrane protein</topology>
    </subcellularLocation>
</comment>
<accession>A0ABN8R331</accession>
<feature type="transmembrane region" description="Helical" evidence="9">
    <location>
        <begin position="716"/>
        <end position="734"/>
    </location>
</feature>
<feature type="transmembrane region" description="Helical" evidence="9">
    <location>
        <begin position="327"/>
        <end position="352"/>
    </location>
</feature>
<feature type="transmembrane region" description="Helical" evidence="9">
    <location>
        <begin position="72"/>
        <end position="92"/>
    </location>
</feature>
<dbReference type="SMART" id="SM01381">
    <property type="entry name" value="7TM_GPCR_Srsx"/>
    <property type="match status" value="1"/>
</dbReference>
<sequence length="910" mass="103379">MKSISGLNSTTNTANKLRNIIEGNVKPNYQVAPTDVFTLIISFITCPFMVLFNVMVIMAVKRRRRLQTNSNILLVCLAATDALTGLITQPAFILWKTFGLTGGEDHIRASRLIYFAAMQALSACSCLHLMLVTGERLVAIKFTMHYPFILKKTIKVTVISCWIVSLTPVSFKFMGVPKIHSLAVPGFLLFVVSSCIIFVVFVYAVLYLETRRHHKLIKGRQMPQEELQRFLKENKALQTTVYVVGAVAVCYLPLALQIANLLKKRTAIIAPEWIRTVVLLNSLSNPLVYCWRQKEIRKFVFKTKTQAVNPHSDVEKTTENVQDSSTVVINLIINIIACPFTVLLNVMVIIAVKRRTRLQTNSNILLACLAATDALTGLITQPAFIFWNTFEMTGAINYIPARLTYGTALRVLSMCSCLHLMLVTAERLVAIKFTMHYRHFVTKENIRAAVICSWILSLFCDALRLIKVIEDRQALAFSLFVVSSCIVFVASGYAVLYVETRRHRKLIKIQQMPQEEAERFRKENKALKTTVYVVSALMLCFLPMALRLVIHLLKRPEIISSLWVRTFAMLNSLLNPLIYCCRQEEMRDFVFKTTTHFNPSRLLMANITSFDSTNITSKLEDTIEGGSLKNDNYEVNVATLIINSIACPFTVVLNVLVIMAVKRRRRLQTKSNILLACLAATDALTGLITQPAFILWKTFEITGALNYNPPRVIHSSALRALSVFSCLHLMLVTADRLVAIKFTMNYLYIVSEEKIKLVVILCWVVSLVCEVLKFIKPAKNFSFFFIALIISSCIIFVTFSYALLYIEGRRHRKLIKTQQIPQEEVEHFAKENKALKTTVYVVGALAVCFSPIALAFITFLLKRPDIFPPLWARTFSMLNSLLNPLIYCWRQKELRKFVFKPKTQQVVHPP</sequence>
<dbReference type="CDD" id="cd00637">
    <property type="entry name" value="7tm_classA_rhodopsin-like"/>
    <property type="match status" value="3"/>
</dbReference>
<evidence type="ECO:0000256" key="5">
    <source>
        <dbReference type="ARBA" id="ARBA00023040"/>
    </source>
</evidence>
<evidence type="ECO:0000256" key="4">
    <source>
        <dbReference type="ARBA" id="ARBA00022989"/>
    </source>
</evidence>
<keyword evidence="7" id="KW-0675">Receptor</keyword>
<dbReference type="SUPFAM" id="SSF81321">
    <property type="entry name" value="Family A G protein-coupled receptor-like"/>
    <property type="match status" value="3"/>
</dbReference>
<evidence type="ECO:0000256" key="9">
    <source>
        <dbReference type="SAM" id="Phobius"/>
    </source>
</evidence>
<evidence type="ECO:0000256" key="7">
    <source>
        <dbReference type="ARBA" id="ARBA00023170"/>
    </source>
</evidence>
<comment type="caution">
    <text evidence="11">The sequence shown here is derived from an EMBL/GenBank/DDBJ whole genome shotgun (WGS) entry which is preliminary data.</text>
</comment>
<feature type="transmembrane region" description="Helical" evidence="9">
    <location>
        <begin position="755"/>
        <end position="775"/>
    </location>
</feature>
<keyword evidence="8" id="KW-0807">Transducer</keyword>
<dbReference type="Gene3D" id="1.20.1070.10">
    <property type="entry name" value="Rhodopsin 7-helix transmembrane proteins"/>
    <property type="match status" value="3"/>
</dbReference>
<evidence type="ECO:0000259" key="10">
    <source>
        <dbReference type="PROSITE" id="PS50262"/>
    </source>
</evidence>
<feature type="transmembrane region" description="Helical" evidence="9">
    <location>
        <begin position="870"/>
        <end position="889"/>
    </location>
</feature>
<evidence type="ECO:0000313" key="12">
    <source>
        <dbReference type="Proteomes" id="UP001159405"/>
    </source>
</evidence>
<evidence type="ECO:0000256" key="8">
    <source>
        <dbReference type="ARBA" id="ARBA00023224"/>
    </source>
</evidence>
<feature type="transmembrane region" description="Helical" evidence="9">
    <location>
        <begin position="475"/>
        <end position="498"/>
    </location>
</feature>
<keyword evidence="3 9" id="KW-0812">Transmembrane</keyword>
<dbReference type="InterPro" id="IPR000276">
    <property type="entry name" value="GPCR_Rhodpsn"/>
</dbReference>
<feature type="transmembrane region" description="Helical" evidence="9">
    <location>
        <begin position="839"/>
        <end position="858"/>
    </location>
</feature>
<feature type="transmembrane region" description="Helical" evidence="9">
    <location>
        <begin position="446"/>
        <end position="469"/>
    </location>
</feature>
<feature type="transmembrane region" description="Helical" evidence="9">
    <location>
        <begin position="407"/>
        <end position="425"/>
    </location>
</feature>
<feature type="transmembrane region" description="Helical" evidence="9">
    <location>
        <begin position="637"/>
        <end position="661"/>
    </location>
</feature>
<feature type="transmembrane region" description="Helical" evidence="9">
    <location>
        <begin position="183"/>
        <end position="208"/>
    </location>
</feature>
<keyword evidence="12" id="KW-1185">Reference proteome</keyword>
<reference evidence="11 12" key="1">
    <citation type="submission" date="2022-05" db="EMBL/GenBank/DDBJ databases">
        <authorList>
            <consortium name="Genoscope - CEA"/>
            <person name="William W."/>
        </authorList>
    </citation>
    <scope>NUCLEOTIDE SEQUENCE [LARGE SCALE GENOMIC DNA]</scope>
</reference>
<evidence type="ECO:0000313" key="11">
    <source>
        <dbReference type="EMBL" id="CAH3173793.1"/>
    </source>
</evidence>
<feature type="transmembrane region" description="Helical" evidence="9">
    <location>
        <begin position="781"/>
        <end position="806"/>
    </location>
</feature>
<keyword evidence="6 9" id="KW-0472">Membrane</keyword>
<dbReference type="InterPro" id="IPR050569">
    <property type="entry name" value="TAAR"/>
</dbReference>
<name>A0ABN8R331_9CNID</name>
<dbReference type="InterPro" id="IPR017452">
    <property type="entry name" value="GPCR_Rhodpsn_7TM"/>
</dbReference>
<feature type="transmembrane region" description="Helical" evidence="9">
    <location>
        <begin position="673"/>
        <end position="696"/>
    </location>
</feature>
<feature type="transmembrane region" description="Helical" evidence="9">
    <location>
        <begin position="112"/>
        <end position="132"/>
    </location>
</feature>
<feature type="transmembrane region" description="Helical" evidence="9">
    <location>
        <begin position="153"/>
        <end position="171"/>
    </location>
</feature>
<feature type="transmembrane region" description="Helical" evidence="9">
    <location>
        <begin position="239"/>
        <end position="259"/>
    </location>
</feature>
<dbReference type="PANTHER" id="PTHR24249:SF421">
    <property type="entry name" value="G-PROTEIN COUPLED RECEPTORS FAMILY 1 PROFILE DOMAIN-CONTAINING PROTEIN"/>
    <property type="match status" value="1"/>
</dbReference>
<evidence type="ECO:0000256" key="1">
    <source>
        <dbReference type="ARBA" id="ARBA00004651"/>
    </source>
</evidence>
<dbReference type="PRINTS" id="PR00237">
    <property type="entry name" value="GPCRRHODOPSN"/>
</dbReference>